<evidence type="ECO:0000313" key="4">
    <source>
        <dbReference type="Proteomes" id="UP000504607"/>
    </source>
</evidence>
<evidence type="ECO:0000256" key="3">
    <source>
        <dbReference type="ARBA" id="ARBA00023315"/>
    </source>
</evidence>
<keyword evidence="4" id="KW-1185">Reference proteome</keyword>
<dbReference type="Gene3D" id="3.30.559.10">
    <property type="entry name" value="Chloramphenicol acetyltransferase-like domain"/>
    <property type="match status" value="1"/>
</dbReference>
<dbReference type="GO" id="GO:0016747">
    <property type="term" value="F:acyltransferase activity, transferring groups other than amino-acyl groups"/>
    <property type="evidence" value="ECO:0007669"/>
    <property type="project" value="TreeGrafter"/>
</dbReference>
<dbReference type="InterPro" id="IPR050317">
    <property type="entry name" value="Plant_Fungal_Acyltransferase"/>
</dbReference>
<dbReference type="Pfam" id="PF02458">
    <property type="entry name" value="Transferase"/>
    <property type="match status" value="1"/>
</dbReference>
<name>A0A6I9S559_ELAGV</name>
<proteinExistence type="inferred from homology"/>
<gene>
    <name evidence="5" type="primary">LOC105053945</name>
</gene>
<dbReference type="Proteomes" id="UP000504607">
    <property type="component" value="Chromosome 11"/>
</dbReference>
<reference evidence="5" key="1">
    <citation type="submission" date="2025-08" db="UniProtKB">
        <authorList>
            <consortium name="RefSeq"/>
        </authorList>
    </citation>
    <scope>IDENTIFICATION</scope>
</reference>
<dbReference type="OrthoDB" id="756073at2759"/>
<dbReference type="RefSeq" id="XP_010933592.1">
    <property type="nucleotide sequence ID" value="XM_010935290.2"/>
</dbReference>
<keyword evidence="2" id="KW-0808">Transferase</keyword>
<organism evidence="4 5">
    <name type="scientific">Elaeis guineensis var. tenera</name>
    <name type="common">Oil palm</name>
    <dbReference type="NCBI Taxonomy" id="51953"/>
    <lineage>
        <taxon>Eukaryota</taxon>
        <taxon>Viridiplantae</taxon>
        <taxon>Streptophyta</taxon>
        <taxon>Embryophyta</taxon>
        <taxon>Tracheophyta</taxon>
        <taxon>Spermatophyta</taxon>
        <taxon>Magnoliopsida</taxon>
        <taxon>Liliopsida</taxon>
        <taxon>Arecaceae</taxon>
        <taxon>Arecoideae</taxon>
        <taxon>Cocoseae</taxon>
        <taxon>Elaeidinae</taxon>
        <taxon>Elaeis</taxon>
    </lineage>
</organism>
<dbReference type="PANTHER" id="PTHR31642:SF299">
    <property type="entry name" value="OS02G0653400 PROTEIN"/>
    <property type="match status" value="1"/>
</dbReference>
<dbReference type="PANTHER" id="PTHR31642">
    <property type="entry name" value="TRICHOTHECENE 3-O-ACETYLTRANSFERASE"/>
    <property type="match status" value="1"/>
</dbReference>
<protein>
    <submittedName>
        <fullName evidence="5">Uncharacterized protein LOC105053945</fullName>
    </submittedName>
</protein>
<comment type="similarity">
    <text evidence="1">Belongs to the plant acyltransferase family.</text>
</comment>
<evidence type="ECO:0000313" key="5">
    <source>
        <dbReference type="RefSeq" id="XP_010933592.1"/>
    </source>
</evidence>
<keyword evidence="3" id="KW-0012">Acyltransferase</keyword>
<dbReference type="InterPro" id="IPR023213">
    <property type="entry name" value="CAT-like_dom_sf"/>
</dbReference>
<accession>A0A6I9S559</accession>
<evidence type="ECO:0000256" key="1">
    <source>
        <dbReference type="ARBA" id="ARBA00009861"/>
    </source>
</evidence>
<sequence length="370" mass="41120">MASSNSTVTPSKLLHIDAIQTVAPGRMAKPGQSRRISVVAPVGLGILRSHLRIVLYYKKARKESALDVAAWIKESLNAMTPDMPVLAGRLRRDSEGDGFWEVKFNDAGVRLVQASAEMTMSEFLESEERDGREAQLAYWVDVDQENPYYSALFYVQVTQFQGDGYSIGISCSVLLADPLFLTRFLKFWAQTQTQMLAQGQLSKNPIFHLSNFQRPGGPSRIKFTPLDSTPTKPITTTTILFKVARARVLGSPSYTKLATHCLKEVMQKMEGMAVANFSLIINDHAGELKVESCRAKGLAQSNETFNDAFSKVWWDELGIEDIAFSEANKPVHVSYHVVSPPDEGLVMVMLPSDREDSLDLIISTTIPKKI</sequence>
<dbReference type="FunCoup" id="A0A6I9S559">
    <property type="interactions" value="2093"/>
</dbReference>
<dbReference type="AlphaFoldDB" id="A0A6I9S559"/>
<dbReference type="InParanoid" id="A0A6I9S559"/>
<dbReference type="KEGG" id="egu:105053945"/>
<evidence type="ECO:0000256" key="2">
    <source>
        <dbReference type="ARBA" id="ARBA00022679"/>
    </source>
</evidence>
<dbReference type="GeneID" id="105053945"/>